<keyword evidence="2" id="KW-0472">Membrane</keyword>
<evidence type="ECO:0000313" key="3">
    <source>
        <dbReference type="EMBL" id="KAH0967418.1"/>
    </source>
</evidence>
<reference evidence="3" key="1">
    <citation type="submission" date="2021-09" db="EMBL/GenBank/DDBJ databases">
        <title>A high-quality genome of the endoparasitic fungus Hirsutella rhossiliensis with a comparison of Hirsutella genomes reveals transposable elements contributing to genome size variation.</title>
        <authorList>
            <person name="Lin R."/>
            <person name="Jiao Y."/>
            <person name="Sun X."/>
            <person name="Ling J."/>
            <person name="Xie B."/>
            <person name="Cheng X."/>
        </authorList>
    </citation>
    <scope>NUCLEOTIDE SEQUENCE</scope>
    <source>
        <strain evidence="3">HR02</strain>
    </source>
</reference>
<organism evidence="3 4">
    <name type="scientific">Hirsutella rhossiliensis</name>
    <dbReference type="NCBI Taxonomy" id="111463"/>
    <lineage>
        <taxon>Eukaryota</taxon>
        <taxon>Fungi</taxon>
        <taxon>Dikarya</taxon>
        <taxon>Ascomycota</taxon>
        <taxon>Pezizomycotina</taxon>
        <taxon>Sordariomycetes</taxon>
        <taxon>Hypocreomycetidae</taxon>
        <taxon>Hypocreales</taxon>
        <taxon>Ophiocordycipitaceae</taxon>
        <taxon>Hirsutella</taxon>
    </lineage>
</organism>
<proteinExistence type="predicted"/>
<dbReference type="GeneID" id="68349189"/>
<dbReference type="Proteomes" id="UP000824596">
    <property type="component" value="Unassembled WGS sequence"/>
</dbReference>
<feature type="compositionally biased region" description="Basic and acidic residues" evidence="1">
    <location>
        <begin position="1"/>
        <end position="12"/>
    </location>
</feature>
<dbReference type="OrthoDB" id="5417811at2759"/>
<keyword evidence="2" id="KW-0812">Transmembrane</keyword>
<dbReference type="AlphaFoldDB" id="A0A9P8N337"/>
<sequence length="361" mass="39555">MELGDRNMDRPTDNPVTGQAAEPTSRQSSVQTRARHHRPRFNPLAKALGRKKRDPAPPDMSSSPVVDLNGLSPVTAHARRGHLPTIPEPVAVSARGGRHEATPSVQMTTVRYASDPSAPHQPGAGTGGQDGVSSRDEADEEGGTSRSSKPFLLCLPRPKSRHVRSQAVSCFISGIFALVLLAIYVGLTQSNTLRQGELSILIALVILAAGAFFFFSAVRLWLAVFRPERENRRRAHIMGPSRYVVPPKPIPVVLARDEEAAGIESQAVKSRPPAYGLWRESVRVDPNRLFWQRNQSPAMPELRTGPRPPSYASEDGITYVVEARPRSTLPPRGTVHQADVLESMHRPANHVGGPHQQQRHH</sequence>
<protein>
    <submittedName>
        <fullName evidence="3">Uncharacterized protein</fullName>
    </submittedName>
</protein>
<keyword evidence="2" id="KW-1133">Transmembrane helix</keyword>
<feature type="region of interest" description="Disordered" evidence="1">
    <location>
        <begin position="1"/>
        <end position="151"/>
    </location>
</feature>
<evidence type="ECO:0000256" key="1">
    <source>
        <dbReference type="SAM" id="MobiDB-lite"/>
    </source>
</evidence>
<feature type="transmembrane region" description="Helical" evidence="2">
    <location>
        <begin position="167"/>
        <end position="187"/>
    </location>
</feature>
<dbReference type="RefSeq" id="XP_044724931.1">
    <property type="nucleotide sequence ID" value="XM_044858531.1"/>
</dbReference>
<evidence type="ECO:0000313" key="4">
    <source>
        <dbReference type="Proteomes" id="UP000824596"/>
    </source>
</evidence>
<name>A0A9P8N337_9HYPO</name>
<dbReference type="EMBL" id="JAIZPD010000001">
    <property type="protein sequence ID" value="KAH0967418.1"/>
    <property type="molecule type" value="Genomic_DNA"/>
</dbReference>
<gene>
    <name evidence="3" type="ORF">HRG_00060</name>
</gene>
<feature type="transmembrane region" description="Helical" evidence="2">
    <location>
        <begin position="199"/>
        <end position="224"/>
    </location>
</feature>
<evidence type="ECO:0000256" key="2">
    <source>
        <dbReference type="SAM" id="Phobius"/>
    </source>
</evidence>
<keyword evidence="4" id="KW-1185">Reference proteome</keyword>
<comment type="caution">
    <text evidence="3">The sequence shown here is derived from an EMBL/GenBank/DDBJ whole genome shotgun (WGS) entry which is preliminary data.</text>
</comment>
<accession>A0A9P8N337</accession>
<feature type="compositionally biased region" description="Polar residues" evidence="1">
    <location>
        <begin position="14"/>
        <end position="32"/>
    </location>
</feature>